<evidence type="ECO:0000256" key="1">
    <source>
        <dbReference type="SAM" id="SignalP"/>
    </source>
</evidence>
<gene>
    <name evidence="2" type="ORF">JAAARDRAFT_37736</name>
</gene>
<reference evidence="3" key="1">
    <citation type="journal article" date="2014" name="Proc. Natl. Acad. Sci. U.S.A.">
        <title>Extensive sampling of basidiomycete genomes demonstrates inadequacy of the white-rot/brown-rot paradigm for wood decay fungi.</title>
        <authorList>
            <person name="Riley R."/>
            <person name="Salamov A.A."/>
            <person name="Brown D.W."/>
            <person name="Nagy L.G."/>
            <person name="Floudas D."/>
            <person name="Held B.W."/>
            <person name="Levasseur A."/>
            <person name="Lombard V."/>
            <person name="Morin E."/>
            <person name="Otillar R."/>
            <person name="Lindquist E.A."/>
            <person name="Sun H."/>
            <person name="LaButti K.M."/>
            <person name="Schmutz J."/>
            <person name="Jabbour D."/>
            <person name="Luo H."/>
            <person name="Baker S.E."/>
            <person name="Pisabarro A.G."/>
            <person name="Walton J.D."/>
            <person name="Blanchette R.A."/>
            <person name="Henrissat B."/>
            <person name="Martin F."/>
            <person name="Cullen D."/>
            <person name="Hibbett D.S."/>
            <person name="Grigoriev I.V."/>
        </authorList>
    </citation>
    <scope>NUCLEOTIDE SEQUENCE [LARGE SCALE GENOMIC DNA]</scope>
    <source>
        <strain evidence="3">MUCL 33604</strain>
    </source>
</reference>
<organism evidence="2 3">
    <name type="scientific">Jaapia argillacea MUCL 33604</name>
    <dbReference type="NCBI Taxonomy" id="933084"/>
    <lineage>
        <taxon>Eukaryota</taxon>
        <taxon>Fungi</taxon>
        <taxon>Dikarya</taxon>
        <taxon>Basidiomycota</taxon>
        <taxon>Agaricomycotina</taxon>
        <taxon>Agaricomycetes</taxon>
        <taxon>Agaricomycetidae</taxon>
        <taxon>Jaapiales</taxon>
        <taxon>Jaapiaceae</taxon>
        <taxon>Jaapia</taxon>
    </lineage>
</organism>
<proteinExistence type="predicted"/>
<dbReference type="InParanoid" id="A0A067PV99"/>
<feature type="signal peptide" evidence="1">
    <location>
        <begin position="1"/>
        <end position="22"/>
    </location>
</feature>
<feature type="chain" id="PRO_5001647045" evidence="1">
    <location>
        <begin position="23"/>
        <end position="114"/>
    </location>
</feature>
<sequence>MSTSKALTLSLIFSSSVSFICALASHISPLQRYKIAGSSSPFSMYQPHLTQSPKIPRRLPIVPPTFPPNISRLIPSLHFLSTTPAEYLPDQVAPFLLVFVSGQAQKLREVEVVL</sequence>
<name>A0A067PV99_9AGAM</name>
<keyword evidence="3" id="KW-1185">Reference proteome</keyword>
<accession>A0A067PV99</accession>
<dbReference type="EMBL" id="KL197726">
    <property type="protein sequence ID" value="KDQ55207.1"/>
    <property type="molecule type" value="Genomic_DNA"/>
</dbReference>
<evidence type="ECO:0000313" key="3">
    <source>
        <dbReference type="Proteomes" id="UP000027265"/>
    </source>
</evidence>
<dbReference type="HOGENOM" id="CLU_2121435_0_0_1"/>
<protein>
    <submittedName>
        <fullName evidence="2">Uncharacterized protein</fullName>
    </submittedName>
</protein>
<dbReference type="Proteomes" id="UP000027265">
    <property type="component" value="Unassembled WGS sequence"/>
</dbReference>
<dbReference type="AlphaFoldDB" id="A0A067PV99"/>
<evidence type="ECO:0000313" key="2">
    <source>
        <dbReference type="EMBL" id="KDQ55207.1"/>
    </source>
</evidence>
<keyword evidence="1" id="KW-0732">Signal</keyword>